<dbReference type="GO" id="GO:0005524">
    <property type="term" value="F:ATP binding"/>
    <property type="evidence" value="ECO:0007669"/>
    <property type="project" value="UniProtKB-KW"/>
</dbReference>
<dbReference type="InterPro" id="IPR003593">
    <property type="entry name" value="AAA+_ATPase"/>
</dbReference>
<dbReference type="NCBIfam" id="TIGR03797">
    <property type="entry name" value="NHLM_micro_ABC2"/>
    <property type="match status" value="1"/>
</dbReference>
<protein>
    <submittedName>
        <fullName evidence="13">ABC transporter</fullName>
    </submittedName>
</protein>
<dbReference type="Pfam" id="PF00005">
    <property type="entry name" value="ABC_tran"/>
    <property type="match status" value="1"/>
</dbReference>
<evidence type="ECO:0000256" key="6">
    <source>
        <dbReference type="ARBA" id="ARBA00022741"/>
    </source>
</evidence>
<feature type="domain" description="ABC transmembrane type-1" evidence="12">
    <location>
        <begin position="404"/>
        <end position="669"/>
    </location>
</feature>
<feature type="transmembrane region" description="Helical" evidence="10">
    <location>
        <begin position="656"/>
        <end position="685"/>
    </location>
</feature>
<evidence type="ECO:0000313" key="14">
    <source>
        <dbReference type="Proteomes" id="UP000035955"/>
    </source>
</evidence>
<dbReference type="SUPFAM" id="SSF52540">
    <property type="entry name" value="P-loop containing nucleoside triphosphate hydrolases"/>
    <property type="match status" value="1"/>
</dbReference>
<dbReference type="PROSITE" id="PS50929">
    <property type="entry name" value="ABC_TM1F"/>
    <property type="match status" value="1"/>
</dbReference>
<evidence type="ECO:0000313" key="13">
    <source>
        <dbReference type="EMBL" id="KMO38427.1"/>
    </source>
</evidence>
<dbReference type="GO" id="GO:0005886">
    <property type="term" value="C:plasma membrane"/>
    <property type="evidence" value="ECO:0007669"/>
    <property type="project" value="UniProtKB-SubCell"/>
</dbReference>
<comment type="subcellular location">
    <subcellularLocation>
        <location evidence="1">Cell membrane</location>
        <topology evidence="1">Multi-pass membrane protein</topology>
    </subcellularLocation>
</comment>
<dbReference type="InterPro" id="IPR027417">
    <property type="entry name" value="P-loop_NTPase"/>
</dbReference>
<proteinExistence type="inferred from homology"/>
<keyword evidence="6" id="KW-0547">Nucleotide-binding</keyword>
<dbReference type="PANTHER" id="PTHR24221:SF654">
    <property type="entry name" value="ATP-BINDING CASSETTE SUB-FAMILY B MEMBER 6"/>
    <property type="match status" value="1"/>
</dbReference>
<reference evidence="13 14" key="1">
    <citation type="submission" date="2015-03" db="EMBL/GenBank/DDBJ databases">
        <title>Genome sequencing of Methylobacterium variabile DSM 16961.</title>
        <authorList>
            <person name="Chaudhry V."/>
            <person name="Patil P.B."/>
        </authorList>
    </citation>
    <scope>NUCLEOTIDE SEQUENCE [LARGE SCALE GENOMIC DNA]</scope>
    <source>
        <strain evidence="13 14">DSM 16961</strain>
    </source>
</reference>
<gene>
    <name evidence="13" type="ORF">VQ02_11915</name>
</gene>
<dbReference type="SMART" id="SM00382">
    <property type="entry name" value="AAA"/>
    <property type="match status" value="1"/>
</dbReference>
<feature type="transmembrane region" description="Helical" evidence="10">
    <location>
        <begin position="542"/>
        <end position="563"/>
    </location>
</feature>
<keyword evidence="14" id="KW-1185">Reference proteome</keyword>
<dbReference type="InterPro" id="IPR022515">
    <property type="entry name" value="NHPM_micro_ABC2"/>
</dbReference>
<evidence type="ECO:0000256" key="9">
    <source>
        <dbReference type="ARBA" id="ARBA00023136"/>
    </source>
</evidence>
<dbReference type="Gene3D" id="1.20.1560.10">
    <property type="entry name" value="ABC transporter type 1, transmembrane domain"/>
    <property type="match status" value="1"/>
</dbReference>
<organism evidence="13 14">
    <name type="scientific">Methylobacterium variabile</name>
    <dbReference type="NCBI Taxonomy" id="298794"/>
    <lineage>
        <taxon>Bacteria</taxon>
        <taxon>Pseudomonadati</taxon>
        <taxon>Pseudomonadota</taxon>
        <taxon>Alphaproteobacteria</taxon>
        <taxon>Hyphomicrobiales</taxon>
        <taxon>Methylobacteriaceae</taxon>
        <taxon>Methylobacterium</taxon>
    </lineage>
</organism>
<keyword evidence="8 10" id="KW-1133">Transmembrane helix</keyword>
<dbReference type="Proteomes" id="UP000035955">
    <property type="component" value="Unassembled WGS sequence"/>
</dbReference>
<dbReference type="OrthoDB" id="9787557at2"/>
<evidence type="ECO:0000256" key="7">
    <source>
        <dbReference type="ARBA" id="ARBA00022840"/>
    </source>
</evidence>
<dbReference type="SUPFAM" id="SSF90123">
    <property type="entry name" value="ABC transporter transmembrane region"/>
    <property type="match status" value="1"/>
</dbReference>
<keyword evidence="5 10" id="KW-0812">Transmembrane</keyword>
<feature type="transmembrane region" description="Helical" evidence="10">
    <location>
        <begin position="519"/>
        <end position="536"/>
    </location>
</feature>
<evidence type="ECO:0000256" key="5">
    <source>
        <dbReference type="ARBA" id="ARBA00022692"/>
    </source>
</evidence>
<dbReference type="GO" id="GO:0140359">
    <property type="term" value="F:ABC-type transporter activity"/>
    <property type="evidence" value="ECO:0007669"/>
    <property type="project" value="InterPro"/>
</dbReference>
<dbReference type="GO" id="GO:0016887">
    <property type="term" value="F:ATP hydrolysis activity"/>
    <property type="evidence" value="ECO:0007669"/>
    <property type="project" value="InterPro"/>
</dbReference>
<comment type="similarity">
    <text evidence="2">Belongs to the ABC transporter superfamily.</text>
</comment>
<comment type="caution">
    <text evidence="13">The sequence shown here is derived from an EMBL/GenBank/DDBJ whole genome shotgun (WGS) entry which is preliminary data.</text>
</comment>
<feature type="transmembrane region" description="Helical" evidence="10">
    <location>
        <begin position="404"/>
        <end position="426"/>
    </location>
</feature>
<evidence type="ECO:0000256" key="1">
    <source>
        <dbReference type="ARBA" id="ARBA00004651"/>
    </source>
</evidence>
<dbReference type="GO" id="GO:0034040">
    <property type="term" value="F:ATPase-coupled lipid transmembrane transporter activity"/>
    <property type="evidence" value="ECO:0007669"/>
    <property type="project" value="TreeGrafter"/>
</dbReference>
<dbReference type="InterPro" id="IPR003439">
    <property type="entry name" value="ABC_transporter-like_ATP-bd"/>
</dbReference>
<evidence type="ECO:0000256" key="10">
    <source>
        <dbReference type="SAM" id="Phobius"/>
    </source>
</evidence>
<feature type="domain" description="ABC transporter" evidence="11">
    <location>
        <begin position="715"/>
        <end position="947"/>
    </location>
</feature>
<keyword evidence="3" id="KW-0813">Transport</keyword>
<dbReference type="PATRIC" id="fig|298794.3.peg.7085"/>
<dbReference type="PROSITE" id="PS50893">
    <property type="entry name" value="ABC_TRANSPORTER_2"/>
    <property type="match status" value="1"/>
</dbReference>
<dbReference type="Gene3D" id="3.40.50.300">
    <property type="entry name" value="P-loop containing nucleotide triphosphate hydrolases"/>
    <property type="match status" value="1"/>
</dbReference>
<accession>A0A0J6SXV2</accession>
<keyword evidence="7" id="KW-0067">ATP-binding</keyword>
<evidence type="ECO:0000256" key="8">
    <source>
        <dbReference type="ARBA" id="ARBA00022989"/>
    </source>
</evidence>
<dbReference type="PROSITE" id="PS00211">
    <property type="entry name" value="ABC_TRANSPORTER_1"/>
    <property type="match status" value="1"/>
</dbReference>
<evidence type="ECO:0000256" key="2">
    <source>
        <dbReference type="ARBA" id="ARBA00005417"/>
    </source>
</evidence>
<dbReference type="InterPro" id="IPR036640">
    <property type="entry name" value="ABC1_TM_sf"/>
</dbReference>
<dbReference type="AlphaFoldDB" id="A0A0J6SXV2"/>
<evidence type="ECO:0000259" key="11">
    <source>
        <dbReference type="PROSITE" id="PS50893"/>
    </source>
</evidence>
<dbReference type="EMBL" id="LABY01000073">
    <property type="protein sequence ID" value="KMO38427.1"/>
    <property type="molecule type" value="Genomic_DNA"/>
</dbReference>
<keyword evidence="4" id="KW-1003">Cell membrane</keyword>
<dbReference type="InterPro" id="IPR017871">
    <property type="entry name" value="ABC_transporter-like_CS"/>
</dbReference>
<dbReference type="InterPro" id="IPR011527">
    <property type="entry name" value="ABC1_TM_dom"/>
</dbReference>
<dbReference type="Pfam" id="PF00664">
    <property type="entry name" value="ABC_membrane"/>
    <property type="match status" value="1"/>
</dbReference>
<keyword evidence="9 10" id="KW-0472">Membrane</keyword>
<evidence type="ECO:0000256" key="3">
    <source>
        <dbReference type="ARBA" id="ARBA00022448"/>
    </source>
</evidence>
<evidence type="ECO:0000256" key="4">
    <source>
        <dbReference type="ARBA" id="ARBA00022475"/>
    </source>
</evidence>
<sequence>MTAVAPAAPASRIALDGRHPERLDGRAQSLLIARGHADVFLISASGEARRHLLRAEAGDLLPPLPAWPDGASRIVAVGVPGTEAEQPALADALAAGSLEAWILRLSTLIVGAHPSWEMREIQGAPQSLEPGERRRGPARSVRWVAVTAGTARLMGGEPGEATGGPCLPLASGSWLEAGPQGCTIAPAEPPAGGALRQALDRFHACAFAGLAQAEATRLAGERGRLARRSRIDAARASDLFERLAGLVVRRPTAGGPPLDGGDALLAACALVAATLPAELTRPAARARRPEGSEDVFAEVLDVARASRLRVRRTLLRDAWWRSDLGALLAWHGAAADPVALLPDRRGYVMVDPSGGQRRRVDRALAAGLMPEAVTFYATLPARVLHRRDLLAFVAAPARSNLARIAVAALMMAALSLVIPLITEALVNSAVPRSQLDQVAVCAAALAVAAIASAAIQVSENLAILRLEGLIDWTLQAAMIDRMLRLRAELFRDYTAGDLVGRVMGVDAVRRVLTGQSLRNLFAGIACAISIGLMLYYDVRLALVAVALSLVRSLLITLAAAIRLRHEGRHFEMQGRESGFILQLFSGIPKLRVANATVRALSVWSGLFTAQKAHHVAAQRVANRLAVVEAVFPTLATIAIFAAAIGFGSTLTSNLGAFLAFFAAFGQTMAKIGAWATGVGEALVAIPHVRRMRPLLTAEPESSDDRKPAGDLAGAIELSRVTFRYGASGPPVLDDLSLRVAPGEYVAIVGPSGGGKSSLFRLLLGFEHPEAGAVFYDGKALDTLDISTVRRQLGVVLQNGRLTTGSLYENICGGVPLPMDQALEAARLAGLEADIQAMPMGLHTMVAEGVNTLSGGQRQRLLIARAIARRPRILLLDEATSALDNASQAVVSASLGALNVTRIVIAHRLSTVREADRIVVLVDGRIIQSGSFAELSAVPGVFAQFAERQLL</sequence>
<name>A0A0J6SXV2_9HYPH</name>
<dbReference type="PANTHER" id="PTHR24221">
    <property type="entry name" value="ATP-BINDING CASSETTE SUB-FAMILY B"/>
    <property type="match status" value="1"/>
</dbReference>
<dbReference type="RefSeq" id="WP_048444404.1">
    <property type="nucleotide sequence ID" value="NZ_LABY01000073.1"/>
</dbReference>
<evidence type="ECO:0000259" key="12">
    <source>
        <dbReference type="PROSITE" id="PS50929"/>
    </source>
</evidence>
<dbReference type="InterPro" id="IPR039421">
    <property type="entry name" value="Type_1_exporter"/>
</dbReference>
<feature type="transmembrane region" description="Helical" evidence="10">
    <location>
        <begin position="629"/>
        <end position="650"/>
    </location>
</feature>
<dbReference type="FunFam" id="3.40.50.300:FF:000299">
    <property type="entry name" value="ABC transporter ATP-binding protein/permease"/>
    <property type="match status" value="1"/>
</dbReference>